<evidence type="ECO:0000256" key="1">
    <source>
        <dbReference type="SAM" id="Phobius"/>
    </source>
</evidence>
<keyword evidence="1" id="KW-1133">Transmembrane helix</keyword>
<sequence>MQTLKREHLVQVKPETMQRLKITFFSAIGCGLFAHLFGMVNVLKNYDNIASEGYGRGVTLGRWLLQIMGDFLWHYWESWNVSFYNNTLFLLMIAVAACVIVLIFDIRDPLFCGLWGGIFAVFPTVTATMFFAFTTPYYGVGILLAVASAYV</sequence>
<evidence type="ECO:0000313" key="2">
    <source>
        <dbReference type="EMBL" id="EJX01864.1"/>
    </source>
</evidence>
<feature type="transmembrane region" description="Helical" evidence="1">
    <location>
        <begin position="111"/>
        <end position="133"/>
    </location>
</feature>
<comment type="caution">
    <text evidence="2">The sequence shown here is derived from an EMBL/GenBank/DDBJ whole genome shotgun (WGS) entry which is preliminary data.</text>
</comment>
<dbReference type="EMBL" id="AMCI01002782">
    <property type="protein sequence ID" value="EJX01864.1"/>
    <property type="molecule type" value="Genomic_DNA"/>
</dbReference>
<gene>
    <name evidence="2" type="ORF">EVA_10030</name>
</gene>
<keyword evidence="1" id="KW-0812">Transmembrane</keyword>
<protein>
    <submittedName>
        <fullName evidence="2">Uncharacterized protein</fullName>
    </submittedName>
</protein>
<feature type="transmembrane region" description="Helical" evidence="1">
    <location>
        <begin position="83"/>
        <end position="104"/>
    </location>
</feature>
<name>J9G4S2_9ZZZZ</name>
<keyword evidence="1" id="KW-0472">Membrane</keyword>
<organism evidence="2">
    <name type="scientific">gut metagenome</name>
    <dbReference type="NCBI Taxonomy" id="749906"/>
    <lineage>
        <taxon>unclassified sequences</taxon>
        <taxon>metagenomes</taxon>
        <taxon>organismal metagenomes</taxon>
    </lineage>
</organism>
<feature type="transmembrane region" description="Helical" evidence="1">
    <location>
        <begin position="20"/>
        <end position="38"/>
    </location>
</feature>
<reference evidence="2" key="1">
    <citation type="journal article" date="2012" name="PLoS ONE">
        <title>Gene sets for utilization of primary and secondary nutrition supplies in the distal gut of endangered iberian lynx.</title>
        <authorList>
            <person name="Alcaide M."/>
            <person name="Messina E."/>
            <person name="Richter M."/>
            <person name="Bargiela R."/>
            <person name="Peplies J."/>
            <person name="Huws S.A."/>
            <person name="Newbold C.J."/>
            <person name="Golyshin P.N."/>
            <person name="Simon M.A."/>
            <person name="Lopez G."/>
            <person name="Yakimov M.M."/>
            <person name="Ferrer M."/>
        </authorList>
    </citation>
    <scope>NUCLEOTIDE SEQUENCE</scope>
</reference>
<feature type="non-terminal residue" evidence="2">
    <location>
        <position position="151"/>
    </location>
</feature>
<dbReference type="InterPro" id="IPR025686">
    <property type="entry name" value="Glucos_trans_II"/>
</dbReference>
<dbReference type="AlphaFoldDB" id="J9G4S2"/>
<dbReference type="Pfam" id="PF14264">
    <property type="entry name" value="Glucos_trans_II"/>
    <property type="match status" value="1"/>
</dbReference>
<accession>J9G4S2</accession>
<proteinExistence type="predicted"/>